<name>A0A1I8F9Y2_9PLAT</name>
<dbReference type="InterPro" id="IPR051862">
    <property type="entry name" value="GT-like_domain_containing_1"/>
</dbReference>
<accession>A0A1I8F9Y2</accession>
<comment type="catalytic activity">
    <reaction evidence="6">
        <text>queuosine(34) in tRNA(Asp) + GDP-alpha-D-mannose = O-4''-alpha-D-mannosylqueuosine(34) in tRNA(Asp) + GDP + H(+)</text>
        <dbReference type="Rhea" id="RHEA:12885"/>
        <dbReference type="Rhea" id="RHEA-COMP:18572"/>
        <dbReference type="Rhea" id="RHEA-COMP:18581"/>
        <dbReference type="ChEBI" id="CHEBI:15378"/>
        <dbReference type="ChEBI" id="CHEBI:57527"/>
        <dbReference type="ChEBI" id="CHEBI:58189"/>
        <dbReference type="ChEBI" id="CHEBI:194431"/>
        <dbReference type="ChEBI" id="CHEBI:194442"/>
        <dbReference type="EC" id="2.4.1.110"/>
    </reaction>
    <physiologicalReaction direction="left-to-right" evidence="6">
        <dbReference type="Rhea" id="RHEA:12886"/>
    </physiologicalReaction>
</comment>
<keyword evidence="3" id="KW-0808">Transferase</keyword>
<dbReference type="CDD" id="cd01635">
    <property type="entry name" value="Glycosyltransferase_GTB-type"/>
    <property type="match status" value="1"/>
</dbReference>
<reference evidence="11" key="1">
    <citation type="submission" date="2016-11" db="UniProtKB">
        <authorList>
            <consortium name="WormBaseParasite"/>
        </authorList>
    </citation>
    <scope>IDENTIFICATION</scope>
</reference>
<keyword evidence="2" id="KW-0328">Glycosyltransferase</keyword>
<proteinExistence type="inferred from homology"/>
<evidence type="ECO:0000259" key="9">
    <source>
        <dbReference type="Pfam" id="PF12038"/>
    </source>
</evidence>
<feature type="region of interest" description="Disordered" evidence="7">
    <location>
        <begin position="219"/>
        <end position="247"/>
    </location>
</feature>
<evidence type="ECO:0000313" key="10">
    <source>
        <dbReference type="Proteomes" id="UP000095280"/>
    </source>
</evidence>
<dbReference type="SUPFAM" id="SSF53756">
    <property type="entry name" value="UDP-Glycosyltransferase/glycogen phosphorylase"/>
    <property type="match status" value="1"/>
</dbReference>
<dbReference type="InterPro" id="IPR001296">
    <property type="entry name" value="Glyco_trans_1"/>
</dbReference>
<dbReference type="Gene3D" id="3.40.50.2000">
    <property type="entry name" value="Glycogen Phosphorylase B"/>
    <property type="match status" value="1"/>
</dbReference>
<dbReference type="GO" id="GO:0016438">
    <property type="term" value="F:tRNA-queuosine(34) beta-mannosyltransferase activity"/>
    <property type="evidence" value="ECO:0007669"/>
    <property type="project" value="UniProtKB-EC"/>
</dbReference>
<dbReference type="InterPro" id="IPR022701">
    <property type="entry name" value="QTMAN_N"/>
</dbReference>
<dbReference type="EC" id="2.4.1.110" evidence="4"/>
<evidence type="ECO:0000256" key="2">
    <source>
        <dbReference type="ARBA" id="ARBA00022676"/>
    </source>
</evidence>
<dbReference type="PANTHER" id="PTHR13615:SF3">
    <property type="entry name" value="GLYCOSYLTRANSFERASE-LIKE DOMAIN-CONTAINING PROTEIN 1"/>
    <property type="match status" value="1"/>
</dbReference>
<comment type="similarity">
    <text evidence="1">Belongs to the glycosyltransferase group 1 family. Glycosyltransferase 4 subfamily.</text>
</comment>
<evidence type="ECO:0000256" key="1">
    <source>
        <dbReference type="ARBA" id="ARBA00009481"/>
    </source>
</evidence>
<evidence type="ECO:0000256" key="5">
    <source>
        <dbReference type="ARBA" id="ARBA00044539"/>
    </source>
</evidence>
<feature type="domain" description="tRNA-queuosine alpha-mannosyltransferase N-terminal" evidence="9">
    <location>
        <begin position="16"/>
        <end position="176"/>
    </location>
</feature>
<keyword evidence="10" id="KW-1185">Reference proteome</keyword>
<protein>
    <recommendedName>
        <fullName evidence="5">tRNA-queuosine alpha-mannosyltransferase</fullName>
        <ecNumber evidence="4">2.4.1.110</ecNumber>
    </recommendedName>
</protein>
<dbReference type="Pfam" id="PF00534">
    <property type="entry name" value="Glycos_transf_1"/>
    <property type="match status" value="1"/>
</dbReference>
<dbReference type="WBParaSite" id="maker-unitig_26289-snap-gene-0.2-mRNA-1">
    <property type="protein sequence ID" value="maker-unitig_26289-snap-gene-0.2-mRNA-1"/>
    <property type="gene ID" value="maker-unitig_26289-snap-gene-0.2"/>
</dbReference>
<dbReference type="AlphaFoldDB" id="A0A1I8F9Y2"/>
<dbReference type="Pfam" id="PF12038">
    <property type="entry name" value="QTMAN_N"/>
    <property type="match status" value="1"/>
</dbReference>
<organism evidence="10 11">
    <name type="scientific">Macrostomum lignano</name>
    <dbReference type="NCBI Taxonomy" id="282301"/>
    <lineage>
        <taxon>Eukaryota</taxon>
        <taxon>Metazoa</taxon>
        <taxon>Spiralia</taxon>
        <taxon>Lophotrochozoa</taxon>
        <taxon>Platyhelminthes</taxon>
        <taxon>Rhabditophora</taxon>
        <taxon>Macrostomorpha</taxon>
        <taxon>Macrostomida</taxon>
        <taxon>Macrostomidae</taxon>
        <taxon>Macrostomum</taxon>
    </lineage>
</organism>
<evidence type="ECO:0000256" key="7">
    <source>
        <dbReference type="SAM" id="MobiDB-lite"/>
    </source>
</evidence>
<evidence type="ECO:0000259" key="8">
    <source>
        <dbReference type="Pfam" id="PF00534"/>
    </source>
</evidence>
<evidence type="ECO:0000256" key="3">
    <source>
        <dbReference type="ARBA" id="ARBA00022679"/>
    </source>
</evidence>
<feature type="compositionally biased region" description="Low complexity" evidence="7">
    <location>
        <begin position="227"/>
        <end position="247"/>
    </location>
</feature>
<evidence type="ECO:0000256" key="4">
    <source>
        <dbReference type="ARBA" id="ARBA00044517"/>
    </source>
</evidence>
<sequence length="494" mass="54580">QRFDVNPAVSPNYRAIYGGSHRQLIDYPDWGDSAPGCWHLVAMTAKKWHWRARCSALHVAQQVAEAAKDKQFSHLFCSSVLSLAELVGLCPCLAATKKLVYFHENQLVYPVRKMRGEERFPILTALAADLVLFNSRHNMDTFLHGIDSFLNAMPDYRTRGLGTGIAAKSQILYLPIVPLASLADGQLEPKRSRISAQKQDLDAQHQSLDAQQHGLCTQQQDLDTQKQRSIQTATTTSRTGGSSSSHHRTLSSILHSFNNRLLILWPHRWEHDKNPDSFFTAIFALADSGETNFALCILGQSFAGPPPPAFEAAKKRLPSDQIAHWGYLENRQAYLACLSACHVVVSTAEHEFFGLAMLEATSAGCYPLAPRRLAYPELFPSDCLYNTDAQLVKRLRWLCRGGPGLARRLRAEGDFQNAFGQVETGGVASSVSTFLQSVLVCTGYCLMLQGTLAPETVLFGLGMLAPPLYLAYLFCARLAALTNPICHLCETGDL</sequence>
<dbReference type="Proteomes" id="UP000095280">
    <property type="component" value="Unplaced"/>
</dbReference>
<feature type="domain" description="Glycosyl transferase family 1" evidence="8">
    <location>
        <begin position="257"/>
        <end position="377"/>
    </location>
</feature>
<evidence type="ECO:0000256" key="6">
    <source>
        <dbReference type="ARBA" id="ARBA00048439"/>
    </source>
</evidence>
<evidence type="ECO:0000313" key="11">
    <source>
        <dbReference type="WBParaSite" id="maker-unitig_26289-snap-gene-0.2-mRNA-1"/>
    </source>
</evidence>
<dbReference type="PANTHER" id="PTHR13615">
    <property type="entry name" value="GLYCOSYLTRANSFERASE-LIKE 1"/>
    <property type="match status" value="1"/>
</dbReference>